<dbReference type="InterPro" id="IPR005754">
    <property type="entry name" value="Sortase"/>
</dbReference>
<evidence type="ECO:0000256" key="4">
    <source>
        <dbReference type="SAM" id="Phobius"/>
    </source>
</evidence>
<keyword evidence="4" id="KW-0472">Membrane</keyword>
<dbReference type="CDD" id="cd05827">
    <property type="entry name" value="Sortase_C"/>
    <property type="match status" value="1"/>
</dbReference>
<name>A0A4U2YLI7_9ACTN</name>
<comment type="caution">
    <text evidence="5">The sequence shown here is derived from an EMBL/GenBank/DDBJ whole genome shotgun (WGS) entry which is preliminary data.</text>
</comment>
<keyword evidence="1" id="KW-0378">Hydrolase</keyword>
<feature type="region of interest" description="Disordered" evidence="3">
    <location>
        <begin position="1"/>
        <end position="22"/>
    </location>
</feature>
<sequence length="306" mass="32686">MNHLDLVSTTHGVPHPPPPRRGRVQDSLFSRLLVAVLILAGSGLLLYPSAASWFTAVNQAAVIEEYHAAVVDADPADLARQLRRAKTYNDALSAGALLDADARKPQGNGVSSDPSLDYDTLLDPTGTGVMGHVRIPSIDVDLPVFHGTGDETLRRGAGHLEGSHLPVGGPGTHAVIAAHRGLPEGQMFDDLGQVEPGDRFSLEVLGEVLTYEVREARVVEPDDTDELRPERGKDLVTLVTCTPLGVNSHRILVTGERVDTPVADTEELRAPVAEAGFPFWAVGAVAALLLAVAYLLVTRRRQHQSG</sequence>
<dbReference type="InterPro" id="IPR023365">
    <property type="entry name" value="Sortase_dom-sf"/>
</dbReference>
<dbReference type="AlphaFoldDB" id="A0A4U2YLI7"/>
<dbReference type="EMBL" id="SZPY01000003">
    <property type="protein sequence ID" value="TKI61372.1"/>
    <property type="molecule type" value="Genomic_DNA"/>
</dbReference>
<dbReference type="Proteomes" id="UP000307808">
    <property type="component" value="Unassembled WGS sequence"/>
</dbReference>
<evidence type="ECO:0000256" key="1">
    <source>
        <dbReference type="ARBA" id="ARBA00022801"/>
    </source>
</evidence>
<dbReference type="OrthoDB" id="5242161at2"/>
<dbReference type="Gene3D" id="2.40.260.10">
    <property type="entry name" value="Sortase"/>
    <property type="match status" value="1"/>
</dbReference>
<dbReference type="NCBIfam" id="TIGR01076">
    <property type="entry name" value="sortase_fam"/>
    <property type="match status" value="1"/>
</dbReference>
<protein>
    <submittedName>
        <fullName evidence="5">Class C sortase</fullName>
    </submittedName>
</protein>
<dbReference type="GO" id="GO:0016787">
    <property type="term" value="F:hydrolase activity"/>
    <property type="evidence" value="ECO:0007669"/>
    <property type="project" value="UniProtKB-KW"/>
</dbReference>
<dbReference type="Pfam" id="PF04203">
    <property type="entry name" value="Sortase"/>
    <property type="match status" value="1"/>
</dbReference>
<gene>
    <name evidence="5" type="ORF">FC770_11205</name>
</gene>
<feature type="transmembrane region" description="Helical" evidence="4">
    <location>
        <begin position="277"/>
        <end position="297"/>
    </location>
</feature>
<feature type="active site" description="Proton donor/acceptor" evidence="2">
    <location>
        <position position="179"/>
    </location>
</feature>
<accession>A0A4U2YLI7</accession>
<feature type="transmembrane region" description="Helical" evidence="4">
    <location>
        <begin position="28"/>
        <end position="47"/>
    </location>
</feature>
<proteinExistence type="predicted"/>
<evidence type="ECO:0000256" key="3">
    <source>
        <dbReference type="SAM" id="MobiDB-lite"/>
    </source>
</evidence>
<evidence type="ECO:0000313" key="6">
    <source>
        <dbReference type="Proteomes" id="UP000307808"/>
    </source>
</evidence>
<dbReference type="SUPFAM" id="SSF63817">
    <property type="entry name" value="Sortase"/>
    <property type="match status" value="1"/>
</dbReference>
<keyword evidence="6" id="KW-1185">Reference proteome</keyword>
<organism evidence="5 6">
    <name type="scientific">Nocardioides jishulii</name>
    <dbReference type="NCBI Taxonomy" id="2575440"/>
    <lineage>
        <taxon>Bacteria</taxon>
        <taxon>Bacillati</taxon>
        <taxon>Actinomycetota</taxon>
        <taxon>Actinomycetes</taxon>
        <taxon>Propionibacteriales</taxon>
        <taxon>Nocardioidaceae</taxon>
        <taxon>Nocardioides</taxon>
    </lineage>
</organism>
<reference evidence="5 6" key="1">
    <citation type="submission" date="2019-04" db="EMBL/GenBank/DDBJ databases">
        <authorList>
            <person name="Dong K."/>
        </authorList>
    </citation>
    <scope>NUCLEOTIDE SEQUENCE [LARGE SCALE GENOMIC DNA]</scope>
    <source>
        <strain evidence="6">dk3543</strain>
    </source>
</reference>
<keyword evidence="4" id="KW-1133">Transmembrane helix</keyword>
<dbReference type="NCBIfam" id="NF033745">
    <property type="entry name" value="class_C_sortase"/>
    <property type="match status" value="1"/>
</dbReference>
<evidence type="ECO:0000313" key="5">
    <source>
        <dbReference type="EMBL" id="TKI61372.1"/>
    </source>
</evidence>
<feature type="active site" description="Acyl-thioester intermediate" evidence="2">
    <location>
        <position position="241"/>
    </location>
</feature>
<dbReference type="InterPro" id="IPR042002">
    <property type="entry name" value="Sortase_C"/>
</dbReference>
<keyword evidence="4" id="KW-0812">Transmembrane</keyword>
<evidence type="ECO:0000256" key="2">
    <source>
        <dbReference type="PIRSR" id="PIRSR605754-1"/>
    </source>
</evidence>